<dbReference type="OrthoDB" id="5370059at2759"/>
<dbReference type="InterPro" id="IPR058923">
    <property type="entry name" value="RCC1-like_dom"/>
</dbReference>
<dbReference type="PANTHER" id="PTHR45982:SF1">
    <property type="entry name" value="REGULATOR OF CHROMOSOME CONDENSATION"/>
    <property type="match status" value="1"/>
</dbReference>
<feature type="domain" description="RCC1-like" evidence="3">
    <location>
        <begin position="80"/>
        <end position="360"/>
    </location>
</feature>
<dbReference type="PANTHER" id="PTHR45982">
    <property type="entry name" value="REGULATOR OF CHROMOSOME CONDENSATION"/>
    <property type="match status" value="1"/>
</dbReference>
<keyword evidence="2" id="KW-0677">Repeat</keyword>
<dbReference type="SUPFAM" id="SSF50985">
    <property type="entry name" value="RCC1/BLIP-II"/>
    <property type="match status" value="2"/>
</dbReference>
<dbReference type="AlphaFoldDB" id="A0A6P6Y3B1"/>
<dbReference type="Gene3D" id="2.130.10.30">
    <property type="entry name" value="Regulator of chromosome condensation 1/beta-lactamase-inhibitor protein II"/>
    <property type="match status" value="1"/>
</dbReference>
<evidence type="ECO:0000313" key="5">
    <source>
        <dbReference type="RefSeq" id="XP_027199750.1"/>
    </source>
</evidence>
<dbReference type="OMA" id="TSISCKY"/>
<dbReference type="GeneID" id="113793874"/>
<dbReference type="InterPro" id="IPR000408">
    <property type="entry name" value="Reg_chr_condens"/>
</dbReference>
<reference evidence="5" key="1">
    <citation type="submission" date="2025-08" db="UniProtKB">
        <authorList>
            <consortium name="RefSeq"/>
        </authorList>
    </citation>
    <scope>IDENTIFICATION</scope>
    <source>
        <strain evidence="5">Airmid</strain>
    </source>
</reference>
<dbReference type="PROSITE" id="PS00626">
    <property type="entry name" value="RCC1_2"/>
    <property type="match status" value="2"/>
</dbReference>
<protein>
    <submittedName>
        <fullName evidence="5">Ultraviolet-B receptor UVR8-like isoform X1</fullName>
    </submittedName>
</protein>
<dbReference type="InParanoid" id="A0A6P6Y3B1"/>
<dbReference type="Pfam" id="PF25390">
    <property type="entry name" value="WD40_RLD"/>
    <property type="match status" value="1"/>
</dbReference>
<name>A0A6P6Y3B1_DERPT</name>
<evidence type="ECO:0000313" key="4">
    <source>
        <dbReference type="Proteomes" id="UP000515146"/>
    </source>
</evidence>
<organism evidence="4 5">
    <name type="scientific">Dermatophagoides pteronyssinus</name>
    <name type="common">European house dust mite</name>
    <dbReference type="NCBI Taxonomy" id="6956"/>
    <lineage>
        <taxon>Eukaryota</taxon>
        <taxon>Metazoa</taxon>
        <taxon>Ecdysozoa</taxon>
        <taxon>Arthropoda</taxon>
        <taxon>Chelicerata</taxon>
        <taxon>Arachnida</taxon>
        <taxon>Acari</taxon>
        <taxon>Acariformes</taxon>
        <taxon>Sarcoptiformes</taxon>
        <taxon>Astigmata</taxon>
        <taxon>Psoroptidia</taxon>
        <taxon>Analgoidea</taxon>
        <taxon>Pyroglyphidae</taxon>
        <taxon>Dermatophagoidinae</taxon>
        <taxon>Dermatophagoides</taxon>
    </lineage>
</organism>
<keyword evidence="4" id="KW-1185">Reference proteome</keyword>
<dbReference type="PRINTS" id="PR00633">
    <property type="entry name" value="RCCNDNSATION"/>
</dbReference>
<dbReference type="InterPro" id="IPR051553">
    <property type="entry name" value="Ran_GTPase-activating"/>
</dbReference>
<dbReference type="KEGG" id="dpte:113793874"/>
<dbReference type="InterPro" id="IPR009091">
    <property type="entry name" value="RCC1/BLIP-II"/>
</dbReference>
<dbReference type="RefSeq" id="XP_027199750.1">
    <property type="nucleotide sequence ID" value="XM_027343949.1"/>
</dbReference>
<proteinExistence type="predicted"/>
<keyword evidence="1" id="KW-0344">Guanine-nucleotide releasing factor</keyword>
<evidence type="ECO:0000256" key="1">
    <source>
        <dbReference type="ARBA" id="ARBA00022658"/>
    </source>
</evidence>
<gene>
    <name evidence="5" type="primary">LOC113793874</name>
</gene>
<dbReference type="Proteomes" id="UP000515146">
    <property type="component" value="Unplaced"/>
</dbReference>
<dbReference type="PROSITE" id="PS50012">
    <property type="entry name" value="RCC1_3"/>
    <property type="match status" value="3"/>
</dbReference>
<dbReference type="FunCoup" id="A0A6P6Y3B1">
    <property type="interactions" value="171"/>
</dbReference>
<sequence length="376" mass="42308">MLWYCGFDAFLQFRQKPEQGIFLHSLGDLILDDHDKIIQAFIGWCSLFLQTAKGQIIFLGYSKQKRQNSMTVCSKVPKYIIQIECGSKETFLVTLDSKIYKWSGFNFEKTLPELIDFNENTNNVDSANDQSSNNHQDDKQEKNINVEQVCIGAEYSCLITDQHKAYLFDSTELRLIKPISRENDQIISISAGQEHILLLTDDGIVLSYGNGSRGQLGHGSISNVVDDKAEIVEALEGIRFKAIVAGGWHSLALSEIGDVYVWGWNESGQLGFDRSMIKIETIPKLLDISEDDHFIAIAAGSRHSMAVSENGLLFGWGWNKYGQLGIDSTRIEFIDTPTVIPFDHRVSNVNCKFWSSLIETENDSTPTDDNDEKNVS</sequence>
<evidence type="ECO:0000259" key="3">
    <source>
        <dbReference type="Pfam" id="PF25390"/>
    </source>
</evidence>
<evidence type="ECO:0000256" key="2">
    <source>
        <dbReference type="ARBA" id="ARBA00022737"/>
    </source>
</evidence>
<accession>A0A6P6Y3B1</accession>